<accession>A0A3F3H830</accession>
<dbReference type="GO" id="GO:0016301">
    <property type="term" value="F:kinase activity"/>
    <property type="evidence" value="ECO:0007669"/>
    <property type="project" value="UniProtKB-KW"/>
</dbReference>
<dbReference type="GO" id="GO:0004788">
    <property type="term" value="F:thiamine diphosphokinase activity"/>
    <property type="evidence" value="ECO:0007669"/>
    <property type="project" value="UniProtKB-UniRule"/>
</dbReference>
<dbReference type="AlphaFoldDB" id="A0A3F3H830"/>
<dbReference type="PANTHER" id="PTHR41299:SF1">
    <property type="entry name" value="THIAMINE PYROPHOSPHOKINASE"/>
    <property type="match status" value="1"/>
</dbReference>
<dbReference type="EMBL" id="DF968078">
    <property type="protein sequence ID" value="GAP03730.1"/>
    <property type="molecule type" value="Genomic_DNA"/>
</dbReference>
<name>A0A3F3H830_9LACO</name>
<protein>
    <recommendedName>
        <fullName evidence="5">Thiamine diphosphokinase</fullName>
        <ecNumber evidence="5">2.7.6.2</ecNumber>
    </recommendedName>
</protein>
<dbReference type="CDD" id="cd07995">
    <property type="entry name" value="TPK"/>
    <property type="match status" value="1"/>
</dbReference>
<dbReference type="InterPro" id="IPR036759">
    <property type="entry name" value="TPK_catalytic_sf"/>
</dbReference>
<dbReference type="Gene3D" id="3.40.50.10240">
    <property type="entry name" value="Thiamin pyrophosphokinase, catalytic domain"/>
    <property type="match status" value="1"/>
</dbReference>
<dbReference type="InterPro" id="IPR053149">
    <property type="entry name" value="TPK"/>
</dbReference>
<organism evidence="8">
    <name type="scientific">Fructobacillus tropaeoli</name>
    <dbReference type="NCBI Taxonomy" id="709323"/>
    <lineage>
        <taxon>Bacteria</taxon>
        <taxon>Bacillati</taxon>
        <taxon>Bacillota</taxon>
        <taxon>Bacilli</taxon>
        <taxon>Lactobacillales</taxon>
        <taxon>Lactobacillaceae</taxon>
        <taxon>Fructobacillus</taxon>
    </lineage>
</organism>
<evidence type="ECO:0000313" key="8">
    <source>
        <dbReference type="EMBL" id="GAP03730.1"/>
    </source>
</evidence>
<keyword evidence="9" id="KW-1185">Reference proteome</keyword>
<dbReference type="NCBIfam" id="TIGR01378">
    <property type="entry name" value="thi_PPkinase"/>
    <property type="match status" value="1"/>
</dbReference>
<dbReference type="Proteomes" id="UP000064514">
    <property type="component" value="Unassembled WGS sequence"/>
</dbReference>
<dbReference type="PANTHER" id="PTHR41299">
    <property type="entry name" value="THIAMINE PYROPHOSPHOKINASE"/>
    <property type="match status" value="1"/>
</dbReference>
<keyword evidence="4" id="KW-0067">ATP-binding</keyword>
<evidence type="ECO:0000313" key="7">
    <source>
        <dbReference type="EMBL" id="CAK1230327.1"/>
    </source>
</evidence>
<dbReference type="RefSeq" id="WP_059393236.1">
    <property type="nucleotide sequence ID" value="NZ_BOJU01000002.1"/>
</dbReference>
<keyword evidence="2" id="KW-0547">Nucleotide-binding</keyword>
<reference evidence="8" key="1">
    <citation type="journal article" date="2015" name="BMC Genomics">
        <title>Comparative genomics of Fructobacillus spp. and Leuconostoc spp. reveals niche-specific evolution of Fructobacillus spp.</title>
        <authorList>
            <person name="Endo A."/>
            <person name="Tanizawa Y."/>
            <person name="Tanaka N."/>
            <person name="Maeno S."/>
            <person name="Kumar H."/>
            <person name="Shiwa Y."/>
            <person name="Okada S."/>
            <person name="Yoshikawa H."/>
            <person name="Dicks L."/>
            <person name="Nakagawa J."/>
            <person name="Arita M."/>
        </authorList>
    </citation>
    <scope>NUCLEOTIDE SEQUENCE [LARGE SCALE GENOMIC DNA]</scope>
    <source>
        <strain evidence="8">F214-1</strain>
    </source>
</reference>
<keyword evidence="1 7" id="KW-0808">Transferase</keyword>
<dbReference type="InterPro" id="IPR006282">
    <property type="entry name" value="Thi_PPkinase"/>
</dbReference>
<dbReference type="InterPro" id="IPR007373">
    <property type="entry name" value="Thiamin_PyroPKinase_B1-bd"/>
</dbReference>
<dbReference type="GO" id="GO:0009229">
    <property type="term" value="P:thiamine diphosphate biosynthetic process"/>
    <property type="evidence" value="ECO:0007669"/>
    <property type="project" value="InterPro"/>
</dbReference>
<dbReference type="Pfam" id="PF04265">
    <property type="entry name" value="TPK_B1_binding"/>
    <property type="match status" value="1"/>
</dbReference>
<sequence length="224" mass="25001">MRINILAGGPTEFWPDDIFEQEGQWLGADRGAWYLMQAGMDFQTVVGDFDSLTKEEFEKVISHLEANHVYRFPPEKDFTDTQLAIKAAASLGADEIRVYGATGGRLDHLLANLTFPAMEGFTELAQEIDLPDLVERVALVDKQNVVSYLLPGQKVVKHIDGMKYLGFMPLGLVDNLKIIDAKYTLTQPESKAIMWSSNEFINELVHLSFDSGIMIVTQSKDGGK</sequence>
<dbReference type="STRING" id="709323.GCA_001047135_00276"/>
<reference evidence="7 9" key="2">
    <citation type="submission" date="2023-10" db="EMBL/GenBank/DDBJ databases">
        <authorList>
            <person name="Botero Cardona J."/>
        </authorList>
    </citation>
    <scope>NUCLEOTIDE SEQUENCE [LARGE SCALE GENOMIC DNA]</scope>
    <source>
        <strain evidence="7 9">R-53137</strain>
    </source>
</reference>
<dbReference type="EMBL" id="CAUZLT010000001">
    <property type="protein sequence ID" value="CAK1230327.1"/>
    <property type="molecule type" value="Genomic_DNA"/>
</dbReference>
<keyword evidence="3 8" id="KW-0418">Kinase</keyword>
<evidence type="ECO:0000256" key="4">
    <source>
        <dbReference type="ARBA" id="ARBA00022840"/>
    </source>
</evidence>
<evidence type="ECO:0000313" key="9">
    <source>
        <dbReference type="Proteomes" id="UP001314262"/>
    </source>
</evidence>
<dbReference type="SUPFAM" id="SSF63999">
    <property type="entry name" value="Thiamin pyrophosphokinase, catalytic domain"/>
    <property type="match status" value="1"/>
</dbReference>
<evidence type="ECO:0000256" key="1">
    <source>
        <dbReference type="ARBA" id="ARBA00022679"/>
    </source>
</evidence>
<dbReference type="SMART" id="SM00983">
    <property type="entry name" value="TPK_B1_binding"/>
    <property type="match status" value="1"/>
</dbReference>
<proteinExistence type="predicted"/>
<dbReference type="GO" id="GO:0030975">
    <property type="term" value="F:thiamine binding"/>
    <property type="evidence" value="ECO:0007669"/>
    <property type="project" value="InterPro"/>
</dbReference>
<gene>
    <name evidence="8" type="primary">thiN</name>
    <name evidence="8" type="ORF">FTRO_0012770</name>
    <name evidence="7" type="ORF">R53137_KAKDMLNK_00321</name>
</gene>
<dbReference type="InterPro" id="IPR007371">
    <property type="entry name" value="TPK_catalytic"/>
</dbReference>
<feature type="domain" description="Thiamin pyrophosphokinase thiamin-binding" evidence="6">
    <location>
        <begin position="152"/>
        <end position="215"/>
    </location>
</feature>
<evidence type="ECO:0000256" key="2">
    <source>
        <dbReference type="ARBA" id="ARBA00022741"/>
    </source>
</evidence>
<evidence type="ECO:0000256" key="5">
    <source>
        <dbReference type="NCBIfam" id="TIGR01378"/>
    </source>
</evidence>
<evidence type="ECO:0000259" key="6">
    <source>
        <dbReference type="SMART" id="SM00983"/>
    </source>
</evidence>
<dbReference type="Pfam" id="PF04263">
    <property type="entry name" value="TPK_catalytic"/>
    <property type="match status" value="1"/>
</dbReference>
<evidence type="ECO:0000256" key="3">
    <source>
        <dbReference type="ARBA" id="ARBA00022777"/>
    </source>
</evidence>
<dbReference type="EC" id="2.7.6.2" evidence="5"/>
<dbReference type="GO" id="GO:0006772">
    <property type="term" value="P:thiamine metabolic process"/>
    <property type="evidence" value="ECO:0007669"/>
    <property type="project" value="UniProtKB-UniRule"/>
</dbReference>
<dbReference type="Proteomes" id="UP001314262">
    <property type="component" value="Unassembled WGS sequence"/>
</dbReference>
<dbReference type="GO" id="GO:0005524">
    <property type="term" value="F:ATP binding"/>
    <property type="evidence" value="ECO:0007669"/>
    <property type="project" value="UniProtKB-KW"/>
</dbReference>